<gene>
    <name evidence="1" type="ORF">JM946_28745</name>
</gene>
<keyword evidence="2" id="KW-1185">Reference proteome</keyword>
<sequence>MSRVDFYVLSAEAPDARLRYACRLAERAVEQGCHVYIQTPDVQRVDDMLWTFSDGSFLPHEIYRGQAAAHERVMVMVGSDIGPASHRSLLINLMDAMPADVNAYERIAEIVDVDPERKRSARERYKVYREQGCTLESHNL</sequence>
<dbReference type="InterPro" id="IPR007459">
    <property type="entry name" value="DNA_pol3_chi"/>
</dbReference>
<dbReference type="SUPFAM" id="SSF102400">
    <property type="entry name" value="DNA polymerase III chi subunit"/>
    <property type="match status" value="1"/>
</dbReference>
<name>A0ABS1X696_9GAMM</name>
<evidence type="ECO:0000313" key="1">
    <source>
        <dbReference type="EMBL" id="MBM0108740.1"/>
    </source>
</evidence>
<proteinExistence type="predicted"/>
<dbReference type="RefSeq" id="WP_203170907.1">
    <property type="nucleotide sequence ID" value="NZ_JAEVLS010000009.1"/>
</dbReference>
<accession>A0ABS1X696</accession>
<reference evidence="1 2" key="1">
    <citation type="journal article" date="2021" name="Int. J. Syst. Evol. Microbiol.">
        <title>Steroidobacter gossypii sp. nov., isolated from soil of cotton cropping field.</title>
        <authorList>
            <person name="Huang R."/>
            <person name="Yang S."/>
            <person name="Zhen C."/>
            <person name="Liu W."/>
        </authorList>
    </citation>
    <scope>NUCLEOTIDE SEQUENCE [LARGE SCALE GENOMIC DNA]</scope>
    <source>
        <strain evidence="1 2">S1-65</strain>
    </source>
</reference>
<dbReference type="InterPro" id="IPR036768">
    <property type="entry name" value="PolIII_chi_sf"/>
</dbReference>
<dbReference type="PANTHER" id="PTHR38767">
    <property type="entry name" value="DNA POLYMERASE III SUBUNIT CHI"/>
    <property type="match status" value="1"/>
</dbReference>
<dbReference type="Pfam" id="PF04364">
    <property type="entry name" value="DNA_pol3_chi"/>
    <property type="match status" value="1"/>
</dbReference>
<dbReference type="EMBL" id="JAEVLS010000009">
    <property type="protein sequence ID" value="MBM0108740.1"/>
    <property type="molecule type" value="Genomic_DNA"/>
</dbReference>
<protein>
    <submittedName>
        <fullName evidence="1">DNA polymerase III subunit chi</fullName>
    </submittedName>
</protein>
<dbReference type="PANTHER" id="PTHR38767:SF1">
    <property type="entry name" value="DNA POLYMERASE III SUBUNIT CHI"/>
    <property type="match status" value="1"/>
</dbReference>
<comment type="caution">
    <text evidence="1">The sequence shown here is derived from an EMBL/GenBank/DDBJ whole genome shotgun (WGS) entry which is preliminary data.</text>
</comment>
<dbReference type="Gene3D" id="3.40.50.10110">
    <property type="entry name" value="DNA polymerase III subunit chi"/>
    <property type="match status" value="1"/>
</dbReference>
<evidence type="ECO:0000313" key="2">
    <source>
        <dbReference type="Proteomes" id="UP000661077"/>
    </source>
</evidence>
<dbReference type="Proteomes" id="UP000661077">
    <property type="component" value="Unassembled WGS sequence"/>
</dbReference>
<organism evidence="1 2">
    <name type="scientific">Steroidobacter gossypii</name>
    <dbReference type="NCBI Taxonomy" id="2805490"/>
    <lineage>
        <taxon>Bacteria</taxon>
        <taxon>Pseudomonadati</taxon>
        <taxon>Pseudomonadota</taxon>
        <taxon>Gammaproteobacteria</taxon>
        <taxon>Steroidobacterales</taxon>
        <taxon>Steroidobacteraceae</taxon>
        <taxon>Steroidobacter</taxon>
    </lineage>
</organism>